<reference evidence="5" key="1">
    <citation type="journal article" date="2019" name="Int. J. Syst. Evol. Microbiol.">
        <title>The Global Catalogue of Microorganisms (GCM) 10K type strain sequencing project: providing services to taxonomists for standard genome sequencing and annotation.</title>
        <authorList>
            <consortium name="The Broad Institute Genomics Platform"/>
            <consortium name="The Broad Institute Genome Sequencing Center for Infectious Disease"/>
            <person name="Wu L."/>
            <person name="Ma J."/>
        </authorList>
    </citation>
    <scope>NUCLEOTIDE SEQUENCE [LARGE SCALE GENOMIC DNA]</scope>
    <source>
        <strain evidence="5">JCM 11444</strain>
    </source>
</reference>
<feature type="coiled-coil region" evidence="1">
    <location>
        <begin position="286"/>
        <end position="313"/>
    </location>
</feature>
<name>A0ABN1NZB7_9ACTN</name>
<gene>
    <name evidence="4" type="ORF">GCM10009575_012530</name>
</gene>
<dbReference type="InterPro" id="IPR021235">
    <property type="entry name" value="DUF2637"/>
</dbReference>
<accession>A0ABN1NZB7</accession>
<evidence type="ECO:0000313" key="5">
    <source>
        <dbReference type="Proteomes" id="UP001500418"/>
    </source>
</evidence>
<evidence type="ECO:0000256" key="3">
    <source>
        <dbReference type="SAM" id="Phobius"/>
    </source>
</evidence>
<dbReference type="Proteomes" id="UP001500418">
    <property type="component" value="Unassembled WGS sequence"/>
</dbReference>
<feature type="transmembrane region" description="Helical" evidence="3">
    <location>
        <begin position="137"/>
        <end position="153"/>
    </location>
</feature>
<keyword evidence="3" id="KW-1133">Transmembrane helix</keyword>
<feature type="compositionally biased region" description="Basic and acidic residues" evidence="2">
    <location>
        <begin position="1"/>
        <end position="14"/>
    </location>
</feature>
<sequence>MTAVDFRKPDIRPDGDDDQYSWNAPEPAGHNHPDHNHPGDNDPEPEQHDAPEPETAPKPDDPRTMRMLAVIAGVGGLVLAGIGFTGSYNTLRHLAEGKGFGSFSYAFPVGIDAGILVLLALDLYMMRKRMPLPVLRWAAHGLTAATVAFNAAAPPGPVSDDPLAASMHGVIPVLFIIAVEAARHYIGRMADLLAGATPLGSVPLTRWILSPLTTPRLARRMRLYNLPYKEVAAQHQQLRIYREGLRQKYDKDERRWRKAATANEMLPFKLAPFGFSVERALGVPLEEETKRIEREAQAAVQRAEAQIQRVKTDVQLGAARIQAEVDKIRAEGQLKIARAEAEREAQAEIQQAEADFQLREAKRQHALKLAEDQAAAEAQELADETEKRRTLARIEREKVQASWGLEQQRMATEATEHERRIQADAAARAQRDEAARQAGIAEQDQRRARALAEQKRALKEAAEHERKEAEHRAATVNAARQEQIAAEEIAASKVREQAAIEEAAEHQARAAEHEARAVEAAAMARMSQVDWDTHRVAAMIQARGESAVTVRVIAEELGISTGSAQDRKTRAVALLKGDGNEVPEQAAA</sequence>
<feature type="transmembrane region" description="Helical" evidence="3">
    <location>
        <begin position="165"/>
        <end position="182"/>
    </location>
</feature>
<feature type="transmembrane region" description="Helical" evidence="3">
    <location>
        <begin position="67"/>
        <end position="85"/>
    </location>
</feature>
<feature type="transmembrane region" description="Helical" evidence="3">
    <location>
        <begin position="105"/>
        <end position="125"/>
    </location>
</feature>
<dbReference type="PANTHER" id="PTHR23242">
    <property type="entry name" value="TRANSCRIPTION FACTOR HOXA13"/>
    <property type="match status" value="1"/>
</dbReference>
<feature type="region of interest" description="Disordered" evidence="2">
    <location>
        <begin position="1"/>
        <end position="62"/>
    </location>
</feature>
<feature type="compositionally biased region" description="Basic and acidic residues" evidence="2">
    <location>
        <begin position="29"/>
        <end position="62"/>
    </location>
</feature>
<feature type="compositionally biased region" description="Basic and acidic residues" evidence="2">
    <location>
        <begin position="443"/>
        <end position="470"/>
    </location>
</feature>
<feature type="region of interest" description="Disordered" evidence="2">
    <location>
        <begin position="430"/>
        <end position="470"/>
    </location>
</feature>
<protein>
    <recommendedName>
        <fullName evidence="6">DUF2637 domain-containing protein</fullName>
    </recommendedName>
</protein>
<evidence type="ECO:0000256" key="1">
    <source>
        <dbReference type="SAM" id="Coils"/>
    </source>
</evidence>
<keyword evidence="5" id="KW-1185">Reference proteome</keyword>
<organism evidence="4 5">
    <name type="scientific">Streptomyces rhizosphaericus</name>
    <dbReference type="NCBI Taxonomy" id="114699"/>
    <lineage>
        <taxon>Bacteria</taxon>
        <taxon>Bacillati</taxon>
        <taxon>Actinomycetota</taxon>
        <taxon>Actinomycetes</taxon>
        <taxon>Kitasatosporales</taxon>
        <taxon>Streptomycetaceae</taxon>
        <taxon>Streptomyces</taxon>
        <taxon>Streptomyces violaceusniger group</taxon>
    </lineage>
</organism>
<evidence type="ECO:0008006" key="6">
    <source>
        <dbReference type="Google" id="ProtNLM"/>
    </source>
</evidence>
<keyword evidence="1" id="KW-0175">Coiled coil</keyword>
<keyword evidence="3" id="KW-0812">Transmembrane</keyword>
<evidence type="ECO:0000256" key="2">
    <source>
        <dbReference type="SAM" id="MobiDB-lite"/>
    </source>
</evidence>
<evidence type="ECO:0000313" key="4">
    <source>
        <dbReference type="EMBL" id="GAA0920042.1"/>
    </source>
</evidence>
<proteinExistence type="predicted"/>
<feature type="coiled-coil region" evidence="1">
    <location>
        <begin position="342"/>
        <end position="395"/>
    </location>
</feature>
<dbReference type="PANTHER" id="PTHR23242:SF9">
    <property type="entry name" value="TRANSCRIPTION FACTOR HOXA13"/>
    <property type="match status" value="1"/>
</dbReference>
<comment type="caution">
    <text evidence="4">The sequence shown here is derived from an EMBL/GenBank/DDBJ whole genome shotgun (WGS) entry which is preliminary data.</text>
</comment>
<dbReference type="EMBL" id="BAAAID010000005">
    <property type="protein sequence ID" value="GAA0920042.1"/>
    <property type="molecule type" value="Genomic_DNA"/>
</dbReference>
<dbReference type="Pfam" id="PF10935">
    <property type="entry name" value="DUF2637"/>
    <property type="match status" value="1"/>
</dbReference>
<keyword evidence="3" id="KW-0472">Membrane</keyword>